<comment type="caution">
    <text evidence="4">The sequence shown here is derived from an EMBL/GenBank/DDBJ whole genome shotgun (WGS) entry which is preliminary data.</text>
</comment>
<dbReference type="Proteomes" id="UP000285378">
    <property type="component" value="Unassembled WGS sequence"/>
</dbReference>
<evidence type="ECO:0000259" key="2">
    <source>
        <dbReference type="PROSITE" id="PS50110"/>
    </source>
</evidence>
<dbReference type="Gene3D" id="3.40.50.2300">
    <property type="match status" value="1"/>
</dbReference>
<dbReference type="PROSITE" id="PS50110">
    <property type="entry name" value="RESPONSE_REGULATORY"/>
    <property type="match status" value="1"/>
</dbReference>
<dbReference type="PANTHER" id="PTHR33121:SF70">
    <property type="entry name" value="SIGNALING PROTEIN YKOW"/>
    <property type="match status" value="1"/>
</dbReference>
<dbReference type="PROSITE" id="PS50883">
    <property type="entry name" value="EAL"/>
    <property type="match status" value="1"/>
</dbReference>
<dbReference type="AlphaFoldDB" id="A0A423MK23"/>
<dbReference type="EMBL" id="MOBX01000003">
    <property type="protein sequence ID" value="RON84955.1"/>
    <property type="molecule type" value="Genomic_DNA"/>
</dbReference>
<organism evidence="4 5">
    <name type="scientific">Pseudomonas fluorescens</name>
    <dbReference type="NCBI Taxonomy" id="294"/>
    <lineage>
        <taxon>Bacteria</taxon>
        <taxon>Pseudomonadati</taxon>
        <taxon>Pseudomonadota</taxon>
        <taxon>Gammaproteobacteria</taxon>
        <taxon>Pseudomonadales</taxon>
        <taxon>Pseudomonadaceae</taxon>
        <taxon>Pseudomonas</taxon>
    </lineage>
</organism>
<dbReference type="InterPro" id="IPR035919">
    <property type="entry name" value="EAL_sf"/>
</dbReference>
<dbReference type="SMART" id="SM00448">
    <property type="entry name" value="REC"/>
    <property type="match status" value="1"/>
</dbReference>
<dbReference type="Pfam" id="PF00072">
    <property type="entry name" value="Response_reg"/>
    <property type="match status" value="1"/>
</dbReference>
<dbReference type="InterPro" id="IPR001633">
    <property type="entry name" value="EAL_dom"/>
</dbReference>
<dbReference type="InterPro" id="IPR001789">
    <property type="entry name" value="Sig_transdc_resp-reg_receiver"/>
</dbReference>
<evidence type="ECO:0000259" key="3">
    <source>
        <dbReference type="PROSITE" id="PS50883"/>
    </source>
</evidence>
<name>A0A423MK23_PSEFL</name>
<dbReference type="OrthoDB" id="9812358at2"/>
<evidence type="ECO:0000256" key="1">
    <source>
        <dbReference type="PROSITE-ProRule" id="PRU00169"/>
    </source>
</evidence>
<accession>A0A423MK23</accession>
<evidence type="ECO:0000313" key="4">
    <source>
        <dbReference type="EMBL" id="RON84955.1"/>
    </source>
</evidence>
<feature type="domain" description="Response regulatory" evidence="2">
    <location>
        <begin position="7"/>
        <end position="128"/>
    </location>
</feature>
<dbReference type="InterPro" id="IPR011006">
    <property type="entry name" value="CheY-like_superfamily"/>
</dbReference>
<sequence>MPTLPLRVLVLEDHTFQRFVAVSMLQALGCQEVFEASDGAQALAVLEAVGQVDIALCDLQMEGMDGLEFLQRVGKSRQVKSVIISSSLSADLRRAVHQMVTLLGLELLGDVGKPLHAQVLNDLLRKALANPASQHSPIGASTLVSEDAVREALADGQLQSWYQPKFNLQTGEVNGVEVLCRWQHPTQGIIPPAAFMPVLERCDLLDELLFCQVDEVLTLQRNARAQGFVLNMALNLHASQLANSDLTATIRGLLASHAAPGSGLTFELTESGLLEAPATSLESLVRLRMMGCHLSIDDFGAGFSSLQRLCQLPFNEIKLDADFIRNLEREPRCRAAIASTLALGETLGMSVVIEGIETDAQRHELLALGCTQGQGYWYARPMAGSDLLHWLQQRSRRQSSDGSAAF</sequence>
<keyword evidence="1" id="KW-0597">Phosphoprotein</keyword>
<dbReference type="InterPro" id="IPR050706">
    <property type="entry name" value="Cyclic-di-GMP_PDE-like"/>
</dbReference>
<dbReference type="SMART" id="SM00052">
    <property type="entry name" value="EAL"/>
    <property type="match status" value="1"/>
</dbReference>
<evidence type="ECO:0000313" key="5">
    <source>
        <dbReference type="Proteomes" id="UP000285378"/>
    </source>
</evidence>
<dbReference type="GO" id="GO:0071111">
    <property type="term" value="F:cyclic-guanylate-specific phosphodiesterase activity"/>
    <property type="evidence" value="ECO:0007669"/>
    <property type="project" value="InterPro"/>
</dbReference>
<reference evidence="4 5" key="1">
    <citation type="submission" date="2016-10" db="EMBL/GenBank/DDBJ databases">
        <title>Comparative genome analysis of multiple Pseudomonas spp. focuses on biocontrol and plant growth promoting traits.</title>
        <authorList>
            <person name="Tao X.-Y."/>
            <person name="Taylor C.G."/>
        </authorList>
    </citation>
    <scope>NUCLEOTIDE SEQUENCE [LARGE SCALE GENOMIC DNA]</scope>
    <source>
        <strain evidence="4 5">28B5</strain>
    </source>
</reference>
<dbReference type="GO" id="GO:0000160">
    <property type="term" value="P:phosphorelay signal transduction system"/>
    <property type="evidence" value="ECO:0007669"/>
    <property type="project" value="InterPro"/>
</dbReference>
<dbReference type="SUPFAM" id="SSF52172">
    <property type="entry name" value="CheY-like"/>
    <property type="match status" value="1"/>
</dbReference>
<protein>
    <submittedName>
        <fullName evidence="4">Uncharacterized protein</fullName>
    </submittedName>
</protein>
<gene>
    <name evidence="4" type="ORF">BK670_03360</name>
</gene>
<feature type="domain" description="EAL" evidence="3">
    <location>
        <begin position="142"/>
        <end position="395"/>
    </location>
</feature>
<dbReference type="RefSeq" id="WP_123448627.1">
    <property type="nucleotide sequence ID" value="NZ_MOBX01000003.1"/>
</dbReference>
<dbReference type="Gene3D" id="3.20.20.450">
    <property type="entry name" value="EAL domain"/>
    <property type="match status" value="1"/>
</dbReference>
<feature type="modified residue" description="4-aspartylphosphate" evidence="1">
    <location>
        <position position="58"/>
    </location>
</feature>
<dbReference type="SUPFAM" id="SSF141868">
    <property type="entry name" value="EAL domain-like"/>
    <property type="match status" value="1"/>
</dbReference>
<dbReference type="Pfam" id="PF00563">
    <property type="entry name" value="EAL"/>
    <property type="match status" value="1"/>
</dbReference>
<dbReference type="CDD" id="cd01948">
    <property type="entry name" value="EAL"/>
    <property type="match status" value="1"/>
</dbReference>
<proteinExistence type="predicted"/>
<dbReference type="PANTHER" id="PTHR33121">
    <property type="entry name" value="CYCLIC DI-GMP PHOSPHODIESTERASE PDEF"/>
    <property type="match status" value="1"/>
</dbReference>